<dbReference type="AlphaFoldDB" id="A0A2K6VVT8"/>
<dbReference type="EnsemblMetazoa" id="OVOC2741.2">
    <property type="protein sequence ID" value="OVOC2741.2"/>
    <property type="gene ID" value="WBGene00239550"/>
</dbReference>
<name>A0A2K6VVT8_ONCVO</name>
<protein>
    <submittedName>
        <fullName evidence="1">Uncharacterized protein</fullName>
    </submittedName>
</protein>
<dbReference type="Proteomes" id="UP000024404">
    <property type="component" value="Unassembled WGS sequence"/>
</dbReference>
<dbReference type="EMBL" id="CMVM020000076">
    <property type="status" value="NOT_ANNOTATED_CDS"/>
    <property type="molecule type" value="Genomic_DNA"/>
</dbReference>
<keyword evidence="2" id="KW-1185">Reference proteome</keyword>
<accession>A0A2K6VVT8</accession>
<reference evidence="2" key="1">
    <citation type="submission" date="2013-10" db="EMBL/GenBank/DDBJ databases">
        <title>Genome sequencing of Onchocerca volvulus.</title>
        <authorList>
            <person name="Cotton J."/>
            <person name="Tsai J."/>
            <person name="Stanley E."/>
            <person name="Tracey A."/>
            <person name="Holroyd N."/>
            <person name="Lustigman S."/>
            <person name="Berriman M."/>
        </authorList>
    </citation>
    <scope>NUCLEOTIDE SEQUENCE</scope>
</reference>
<organism evidence="1 2">
    <name type="scientific">Onchocerca volvulus</name>
    <dbReference type="NCBI Taxonomy" id="6282"/>
    <lineage>
        <taxon>Eukaryota</taxon>
        <taxon>Metazoa</taxon>
        <taxon>Ecdysozoa</taxon>
        <taxon>Nematoda</taxon>
        <taxon>Chromadorea</taxon>
        <taxon>Rhabditida</taxon>
        <taxon>Spirurina</taxon>
        <taxon>Spiruromorpha</taxon>
        <taxon>Filarioidea</taxon>
        <taxon>Onchocercidae</taxon>
        <taxon>Onchocerca</taxon>
    </lineage>
</organism>
<evidence type="ECO:0000313" key="2">
    <source>
        <dbReference type="Proteomes" id="UP000024404"/>
    </source>
</evidence>
<proteinExistence type="predicted"/>
<reference evidence="1" key="2">
    <citation type="submission" date="2018-02" db="UniProtKB">
        <authorList>
            <consortium name="EnsemblMetazoa"/>
        </authorList>
    </citation>
    <scope>IDENTIFICATION</scope>
</reference>
<evidence type="ECO:0000313" key="1">
    <source>
        <dbReference type="EnsemblMetazoa" id="OVOC2741.2"/>
    </source>
</evidence>
<sequence length="54" mass="6064">MGRRIAWAKSGSPKDTLEWAPPLRVVAVVTLFASTLDLIADFLFCNKFVDINRL</sequence>
<dbReference type="EnsemblMetazoa" id="OVOC2741.1">
    <property type="protein sequence ID" value="OVOC2741.1"/>
    <property type="gene ID" value="WBGene00239550"/>
</dbReference>